<name>A0A1A5ZZZ7_9TREE</name>
<dbReference type="GO" id="GO:0030170">
    <property type="term" value="F:pyridoxal phosphate binding"/>
    <property type="evidence" value="ECO:0007669"/>
    <property type="project" value="InterPro"/>
</dbReference>
<dbReference type="InterPro" id="IPR015421">
    <property type="entry name" value="PyrdxlP-dep_Trfase_major"/>
</dbReference>
<evidence type="ECO:0008006" key="6">
    <source>
        <dbReference type="Google" id="ProtNLM"/>
    </source>
</evidence>
<protein>
    <recommendedName>
        <fullName evidence="6">Cystathionine gamma-synthase</fullName>
    </recommendedName>
</protein>
<comment type="similarity">
    <text evidence="4">Belongs to the trans-sulfuration enzymes family.</text>
</comment>
<dbReference type="InterPro" id="IPR015422">
    <property type="entry name" value="PyrdxlP-dep_Trfase_small"/>
</dbReference>
<dbReference type="STRING" id="1296121.A0A1A5ZZZ7"/>
<dbReference type="OrthoDB" id="3512640at2759"/>
<dbReference type="FunFam" id="3.40.640.10:FF:000072">
    <property type="entry name" value="Putative cystathionine beta-lyase"/>
    <property type="match status" value="1"/>
</dbReference>
<evidence type="ECO:0000256" key="2">
    <source>
        <dbReference type="ARBA" id="ARBA00022898"/>
    </source>
</evidence>
<dbReference type="InterPro" id="IPR054542">
    <property type="entry name" value="Cys_met_metab_PP"/>
</dbReference>
<dbReference type="Pfam" id="PF01053">
    <property type="entry name" value="Cys_Met_Meta_PP"/>
    <property type="match status" value="1"/>
</dbReference>
<dbReference type="InterPro" id="IPR015424">
    <property type="entry name" value="PyrdxlP-dep_Trfase"/>
</dbReference>
<evidence type="ECO:0000256" key="4">
    <source>
        <dbReference type="RuleBase" id="RU362118"/>
    </source>
</evidence>
<accession>A0A1A5ZZZ7</accession>
<dbReference type="PANTHER" id="PTHR11808:SF35">
    <property type="entry name" value="CYSTATHIONINE GAMMA-SYNTHASE (AFU_ORTHOLOGUE AFUA_7G01590)"/>
    <property type="match status" value="1"/>
</dbReference>
<gene>
    <name evidence="5" type="ORF">I303_06942</name>
</gene>
<dbReference type="Gene3D" id="3.90.1150.10">
    <property type="entry name" value="Aspartate Aminotransferase, domain 1"/>
    <property type="match status" value="1"/>
</dbReference>
<sequence>MHTSSSCPLQDVSSDAPTDLATIGVHGDDSLNAVSSAHRQVQDIAPALHVSTTYRYSNNPEELLEANDLDLENHEGYIYSREFAPNTKRAEAILSKIIGGKALCYSSGLGSLFAAYTYFKPKRVSIGLGYHGSKAVLDIHTRLTGLQCLPLDCDVNDLHPGDIIHLETPFNPTGEVRDIAYYADKAHSRGAFLLVDSTLAPPPLQDPFALGADVVMHSGTKYFGGHSDLLSGVLAVRNDEWFSGLWNDRITLGSVMGNMEAWLTIRSLRTLELRVTKQSDNARQIVDWLNDRPSKVISRVSHAVYQWKEEQQDWIGKQMPNGFGAVFAVNFSSPDIARKFPSYLQIFNHATSIGGLESLVEWRAISDATVDKRLVRFSIGVESAKDLIADLEQALVRLEAA</sequence>
<dbReference type="SUPFAM" id="SSF53383">
    <property type="entry name" value="PLP-dependent transferases"/>
    <property type="match status" value="1"/>
</dbReference>
<evidence type="ECO:0000256" key="3">
    <source>
        <dbReference type="PIRSR" id="PIRSR001434-2"/>
    </source>
</evidence>
<dbReference type="PANTHER" id="PTHR11808">
    <property type="entry name" value="TRANS-SULFURATION ENZYME FAMILY MEMBER"/>
    <property type="match status" value="1"/>
</dbReference>
<dbReference type="VEuPathDB" id="FungiDB:I303_06942"/>
<dbReference type="GO" id="GO:0016846">
    <property type="term" value="F:carbon-sulfur lyase activity"/>
    <property type="evidence" value="ECO:0007669"/>
    <property type="project" value="TreeGrafter"/>
</dbReference>
<dbReference type="GO" id="GO:0019346">
    <property type="term" value="P:transsulfuration"/>
    <property type="evidence" value="ECO:0007669"/>
    <property type="project" value="InterPro"/>
</dbReference>
<evidence type="ECO:0000313" key="5">
    <source>
        <dbReference type="EMBL" id="OBR83377.1"/>
    </source>
</evidence>
<organism evidence="5">
    <name type="scientific">Kwoniella dejecticola CBS 10117</name>
    <dbReference type="NCBI Taxonomy" id="1296121"/>
    <lineage>
        <taxon>Eukaryota</taxon>
        <taxon>Fungi</taxon>
        <taxon>Dikarya</taxon>
        <taxon>Basidiomycota</taxon>
        <taxon>Agaricomycotina</taxon>
        <taxon>Tremellomycetes</taxon>
        <taxon>Tremellales</taxon>
        <taxon>Cryptococcaceae</taxon>
        <taxon>Kwoniella</taxon>
    </lineage>
</organism>
<dbReference type="AlphaFoldDB" id="A0A1A5ZZZ7"/>
<dbReference type="Gene3D" id="3.40.640.10">
    <property type="entry name" value="Type I PLP-dependent aspartate aminotransferase-like (Major domain)"/>
    <property type="match status" value="1"/>
</dbReference>
<reference evidence="5" key="1">
    <citation type="submission" date="2013-07" db="EMBL/GenBank/DDBJ databases">
        <title>The Genome Sequence of Cryptococcus dejecticola CBS10117.</title>
        <authorList>
            <consortium name="The Broad Institute Genome Sequencing Platform"/>
            <person name="Cuomo C."/>
            <person name="Litvintseva A."/>
            <person name="Chen Y."/>
            <person name="Heitman J."/>
            <person name="Sun S."/>
            <person name="Springer D."/>
            <person name="Dromer F."/>
            <person name="Young S.K."/>
            <person name="Zeng Q."/>
            <person name="Gargeya S."/>
            <person name="Fitzgerald M."/>
            <person name="Abouelleil A."/>
            <person name="Alvarado L."/>
            <person name="Berlin A.M."/>
            <person name="Chapman S.B."/>
            <person name="Dewar J."/>
            <person name="Goldberg J."/>
            <person name="Griggs A."/>
            <person name="Gujja S."/>
            <person name="Hansen M."/>
            <person name="Howarth C."/>
            <person name="Imamovic A."/>
            <person name="Larimer J."/>
            <person name="McCowan C."/>
            <person name="Murphy C."/>
            <person name="Pearson M."/>
            <person name="Priest M."/>
            <person name="Roberts A."/>
            <person name="Saif S."/>
            <person name="Shea T."/>
            <person name="Sykes S."/>
            <person name="Wortman J."/>
            <person name="Nusbaum C."/>
            <person name="Birren B."/>
        </authorList>
    </citation>
    <scope>NUCLEOTIDE SEQUENCE [LARGE SCALE GENOMIC DNA]</scope>
    <source>
        <strain evidence="5">CBS 10117</strain>
    </source>
</reference>
<dbReference type="EMBL" id="KI894034">
    <property type="protein sequence ID" value="OBR83377.1"/>
    <property type="molecule type" value="Genomic_DNA"/>
</dbReference>
<dbReference type="InterPro" id="IPR000277">
    <property type="entry name" value="Cys/Met-Metab_PyrdxlP-dep_enz"/>
</dbReference>
<dbReference type="PROSITE" id="PS00868">
    <property type="entry name" value="CYS_MET_METAB_PP"/>
    <property type="match status" value="1"/>
</dbReference>
<evidence type="ECO:0000256" key="1">
    <source>
        <dbReference type="ARBA" id="ARBA00001933"/>
    </source>
</evidence>
<comment type="cofactor">
    <cofactor evidence="1 4">
        <name>pyridoxal 5'-phosphate</name>
        <dbReference type="ChEBI" id="CHEBI:597326"/>
    </cofactor>
</comment>
<dbReference type="PIRSF" id="PIRSF001434">
    <property type="entry name" value="CGS"/>
    <property type="match status" value="1"/>
</dbReference>
<keyword evidence="2 3" id="KW-0663">Pyridoxal phosphate</keyword>
<dbReference type="GO" id="GO:0005737">
    <property type="term" value="C:cytoplasm"/>
    <property type="evidence" value="ECO:0007669"/>
    <property type="project" value="TreeGrafter"/>
</dbReference>
<feature type="modified residue" description="N6-(pyridoxal phosphate)lysine" evidence="3">
    <location>
        <position position="221"/>
    </location>
</feature>
<proteinExistence type="inferred from homology"/>